<evidence type="ECO:0000313" key="3">
    <source>
        <dbReference type="Ensembl" id="ENSSPUP00000007739.1"/>
    </source>
</evidence>
<dbReference type="InterPro" id="IPR028124">
    <property type="entry name" value="SMAP_dom"/>
</dbReference>
<reference evidence="3" key="2">
    <citation type="submission" date="2025-09" db="UniProtKB">
        <authorList>
            <consortium name="Ensembl"/>
        </authorList>
    </citation>
    <scope>IDENTIFICATION</scope>
</reference>
<accession>A0A8D0GL01</accession>
<sequence>MIVKGEDANVYKGTLKRKKKGKGIDSTQAVIIIKDDVQSDTEANTVVKKKKKLNREKYSDQVNLSKKTESKSKDRTCCESIVIPESDSESELLQEKKQTFKILKKKKDQYLSSVPAENNQDSVSGIRNKDLPKTHKTNSQQKELAGKKHKRYVPLNSESDSEMMKKKKKKKHKVSSLIPSDNQKGNQSVFNQHLSKNHKSTFQERAFSGEKDRENVVQNPDVSKKKKKNASSLVLASDQDRDGGISVKDFSNGDYRRKQKTSFLENALDKTKDRTDTAQNTEVDSVVTKKKKRKDVSSSELTKNQESYYPRIPSENLPKEDTKSQRKLLHTKDRETLIQNTEDNGVVTKKKKKKIPKEEDGIIDCLTPPDDSRGEMIVYVKSPKKKKKKKSESKPAEDIAVGNGDNRSCKNKWVSKKRKKETSQNFAEQPSVKKKKAKIKQEPPDKEAMEFEDDVKVVGMKKGNCDEVNIDKARRQSLQEEIDRESGKTKAAGYKRESDVKVGQWSTAAFESSEQKTKFLRLMGGFKKEPASAPNPSGAATKPNMALDKRGEKTLQQNLQAEFEKAVGMRHQKGIGLGFQPAPTKRVYIDKHASKSTKFEDYIFLH</sequence>
<keyword evidence="4" id="KW-1185">Reference proteome</keyword>
<feature type="compositionally biased region" description="Basic residues" evidence="1">
    <location>
        <begin position="165"/>
        <end position="174"/>
    </location>
</feature>
<feature type="region of interest" description="Disordered" evidence="1">
    <location>
        <begin position="56"/>
        <end position="76"/>
    </location>
</feature>
<dbReference type="OMA" id="VEFKHHR"/>
<dbReference type="AlphaFoldDB" id="A0A8D0GL01"/>
<feature type="compositionally biased region" description="Polar residues" evidence="1">
    <location>
        <begin position="110"/>
        <end position="125"/>
    </location>
</feature>
<proteinExistence type="predicted"/>
<evidence type="ECO:0000313" key="4">
    <source>
        <dbReference type="Proteomes" id="UP000694392"/>
    </source>
</evidence>
<feature type="compositionally biased region" description="Basic residues" evidence="1">
    <location>
        <begin position="409"/>
        <end position="420"/>
    </location>
</feature>
<feature type="compositionally biased region" description="Polar residues" evidence="1">
    <location>
        <begin position="177"/>
        <end position="194"/>
    </location>
</feature>
<dbReference type="PANTHER" id="PTHR22426:SF1">
    <property type="entry name" value="LYSINE-RICH NUCLEOLAR PROTEIN 1"/>
    <property type="match status" value="1"/>
</dbReference>
<dbReference type="Ensembl" id="ENSSPUT00000008243.1">
    <property type="protein sequence ID" value="ENSSPUP00000007739.1"/>
    <property type="gene ID" value="ENSSPUG00000005990.1"/>
</dbReference>
<reference evidence="3" key="1">
    <citation type="submission" date="2025-08" db="UniProtKB">
        <authorList>
            <consortium name="Ensembl"/>
        </authorList>
    </citation>
    <scope>IDENTIFICATION</scope>
</reference>
<name>A0A8D0GL01_SPHPU</name>
<feature type="compositionally biased region" description="Basic and acidic residues" evidence="1">
    <location>
        <begin position="484"/>
        <end position="498"/>
    </location>
</feature>
<protein>
    <recommendedName>
        <fullName evidence="2">Small acidic protein-like domain-containing protein</fullName>
    </recommendedName>
</protein>
<dbReference type="Proteomes" id="UP000694392">
    <property type="component" value="Unplaced"/>
</dbReference>
<feature type="region of interest" description="Disordered" evidence="1">
    <location>
        <begin position="478"/>
        <end position="498"/>
    </location>
</feature>
<evidence type="ECO:0000259" key="2">
    <source>
        <dbReference type="Pfam" id="PF15477"/>
    </source>
</evidence>
<evidence type="ECO:0000256" key="1">
    <source>
        <dbReference type="SAM" id="MobiDB-lite"/>
    </source>
</evidence>
<feature type="region of interest" description="Disordered" evidence="1">
    <location>
        <begin position="107"/>
        <end position="453"/>
    </location>
</feature>
<feature type="compositionally biased region" description="Basic and acidic residues" evidence="1">
    <location>
        <begin position="267"/>
        <end position="276"/>
    </location>
</feature>
<feature type="compositionally biased region" description="Basic and acidic residues" evidence="1">
    <location>
        <begin position="317"/>
        <end position="336"/>
    </location>
</feature>
<feature type="compositionally biased region" description="Basic and acidic residues" evidence="1">
    <location>
        <begin position="439"/>
        <end position="449"/>
    </location>
</feature>
<dbReference type="GeneTree" id="ENSGT00500000044955"/>
<dbReference type="PANTHER" id="PTHR22426">
    <property type="entry name" value="ARGININE_SERINE-RICH COILED-COIL PROTEIN 2"/>
    <property type="match status" value="1"/>
</dbReference>
<feature type="compositionally biased region" description="Polar residues" evidence="1">
    <location>
        <begin position="298"/>
        <end position="307"/>
    </location>
</feature>
<organism evidence="3 4">
    <name type="scientific">Sphenodon punctatus</name>
    <name type="common">Tuatara</name>
    <name type="synonym">Hatteria punctata</name>
    <dbReference type="NCBI Taxonomy" id="8508"/>
    <lineage>
        <taxon>Eukaryota</taxon>
        <taxon>Metazoa</taxon>
        <taxon>Chordata</taxon>
        <taxon>Craniata</taxon>
        <taxon>Vertebrata</taxon>
        <taxon>Euteleostomi</taxon>
        <taxon>Lepidosauria</taxon>
        <taxon>Sphenodontia</taxon>
        <taxon>Sphenodontidae</taxon>
        <taxon>Sphenodon</taxon>
    </lineage>
</organism>
<feature type="compositionally biased region" description="Basic and acidic residues" evidence="1">
    <location>
        <begin position="66"/>
        <end position="76"/>
    </location>
</feature>
<feature type="domain" description="Small acidic protein-like" evidence="2">
    <location>
        <begin position="505"/>
        <end position="578"/>
    </location>
</feature>
<feature type="compositionally biased region" description="Basic residues" evidence="1">
    <location>
        <begin position="382"/>
        <end position="391"/>
    </location>
</feature>
<dbReference type="Pfam" id="PF15477">
    <property type="entry name" value="SMAP"/>
    <property type="match status" value="1"/>
</dbReference>